<keyword evidence="1" id="KW-0812">Transmembrane</keyword>
<keyword evidence="1" id="KW-1133">Transmembrane helix</keyword>
<keyword evidence="1" id="KW-0472">Membrane</keyword>
<organism evidence="2 3">
    <name type="scientific">Clostridium sardiniense</name>
    <name type="common">Clostridium absonum</name>
    <dbReference type="NCBI Taxonomy" id="29369"/>
    <lineage>
        <taxon>Bacteria</taxon>
        <taxon>Bacillati</taxon>
        <taxon>Bacillota</taxon>
        <taxon>Clostridia</taxon>
        <taxon>Eubacteriales</taxon>
        <taxon>Clostridiaceae</taxon>
        <taxon>Clostridium</taxon>
    </lineage>
</organism>
<dbReference type="NCBIfam" id="TIGR02832">
    <property type="entry name" value="spo_yunB"/>
    <property type="match status" value="1"/>
</dbReference>
<protein>
    <submittedName>
        <fullName evidence="2">Sporulation protein YunB</fullName>
    </submittedName>
</protein>
<dbReference type="Pfam" id="PF09560">
    <property type="entry name" value="Spore_YunB"/>
    <property type="match status" value="1"/>
</dbReference>
<dbReference type="RefSeq" id="WP_221860162.1">
    <property type="nucleotide sequence ID" value="NZ_JAIKTU010000004.1"/>
</dbReference>
<proteinExistence type="predicted"/>
<dbReference type="InterPro" id="IPR014197">
    <property type="entry name" value="Sporulation_prot_YunB"/>
</dbReference>
<gene>
    <name evidence="2" type="primary">yunB</name>
    <name evidence="2" type="ORF">K5V21_06710</name>
</gene>
<dbReference type="Proteomes" id="UP001299068">
    <property type="component" value="Unassembled WGS sequence"/>
</dbReference>
<evidence type="ECO:0000313" key="2">
    <source>
        <dbReference type="EMBL" id="MBY0755142.1"/>
    </source>
</evidence>
<feature type="transmembrane region" description="Helical" evidence="1">
    <location>
        <begin position="12"/>
        <end position="33"/>
    </location>
</feature>
<name>A0ABS7KWU3_CLOSR</name>
<comment type="caution">
    <text evidence="2">The sequence shown here is derived from an EMBL/GenBank/DDBJ whole genome shotgun (WGS) entry which is preliminary data.</text>
</comment>
<sequence length="213" mass="24325">MKYYTRARKRRYKSFIAIIITIFILFNLLLVVFDKKVMPSVLAISETMMRAEAVKTINQVSIEVFDEKVAGKEIIMIGRDKENKINLIQANTVLLNKITGEISIKCNEKLEEFGEKGIEVPLGWMTDKSVYYNLGPKITIEMEPLGNIETSYESVFESAGINQTRHKIYLNVKARIKIIIPMYNTEMEVNTQIPLSETIIVGDIPDTAIDLNK</sequence>
<dbReference type="PIRSF" id="PIRSF021383">
    <property type="entry name" value="YunB"/>
    <property type="match status" value="1"/>
</dbReference>
<evidence type="ECO:0000313" key="3">
    <source>
        <dbReference type="Proteomes" id="UP001299068"/>
    </source>
</evidence>
<keyword evidence="3" id="KW-1185">Reference proteome</keyword>
<evidence type="ECO:0000256" key="1">
    <source>
        <dbReference type="SAM" id="Phobius"/>
    </source>
</evidence>
<reference evidence="2 3" key="1">
    <citation type="journal article" date="2021" name="Cell Host Microbe">
        <title>in vivo commensal control of Clostridioides difficile virulence.</title>
        <authorList>
            <person name="Girinathan B.P."/>
            <person name="Dibenedetto N."/>
            <person name="Worley J.N."/>
            <person name="Peltier J."/>
            <person name="Arrieta-Ortiz M.L."/>
            <person name="Rupa Christinal Immanuel S."/>
            <person name="Lavin R."/>
            <person name="Delaney M.L."/>
            <person name="Cummins C."/>
            <person name="Hoffmann M."/>
            <person name="Luo Y."/>
            <person name="Gonzalez-Escalona N."/>
            <person name="Allard M."/>
            <person name="Onderdonk A.B."/>
            <person name="Gerber G.K."/>
            <person name="Sonenshein A.L."/>
            <person name="Baliga N."/>
            <person name="Dupuy B."/>
            <person name="Bry L."/>
        </authorList>
    </citation>
    <scope>NUCLEOTIDE SEQUENCE [LARGE SCALE GENOMIC DNA]</scope>
    <source>
        <strain evidence="2 3">DSM 599</strain>
    </source>
</reference>
<accession>A0ABS7KWU3</accession>
<dbReference type="EMBL" id="JAIKTU010000004">
    <property type="protein sequence ID" value="MBY0755142.1"/>
    <property type="molecule type" value="Genomic_DNA"/>
</dbReference>